<dbReference type="Gene3D" id="2.40.30.10">
    <property type="entry name" value="Translation factors"/>
    <property type="match status" value="1"/>
</dbReference>
<evidence type="ECO:0000313" key="5">
    <source>
        <dbReference type="Ensembl" id="ENSSLUP00000024774.1"/>
    </source>
</evidence>
<evidence type="ECO:0000259" key="4">
    <source>
        <dbReference type="PROSITE" id="PS51384"/>
    </source>
</evidence>
<dbReference type="GeneID" id="116066955"/>
<dbReference type="InterPro" id="IPR001433">
    <property type="entry name" value="OxRdtase_FAD/NAD-bd"/>
</dbReference>
<dbReference type="GeneTree" id="ENSGT00390000004280"/>
<name>A0A8C9YFD1_SANLU</name>
<dbReference type="SUPFAM" id="SSF63380">
    <property type="entry name" value="Riboflavin synthase domain-like"/>
    <property type="match status" value="1"/>
</dbReference>
<sequence>MSTPCFLSSAARSFSLPCPAAGLLRCRLLGPCSVTRRNMSSKSQMDHLERTANNYRQNALYPAQVCGIINESETVKRLRLAVHPDFSFKAGQWVDFFIPNVEKVGGFSMCSSPGLLQREGIVELAVKYAKHPPAHWIHTMCTVGSRVAMRVGGDFFFHPTPSDPTVHLLLVAGGVGINPLYSILLHSTDLLRLNRASGGRDYNISAHLCYSAKNTQELLFKSSIIEACREFPDKISCDLHVTQQSIDVDSHLQPFINHGRIADEDLRAHVDPQRTLCFLCGPPPMIEALSKNLMDFGLPKDRILFEKWW</sequence>
<dbReference type="Gene3D" id="3.40.50.80">
    <property type="entry name" value="Nucleotide-binding domain of ferredoxin-NADP reductase (FNR) module"/>
    <property type="match status" value="1"/>
</dbReference>
<evidence type="ECO:0000256" key="2">
    <source>
        <dbReference type="ARBA" id="ARBA00023027"/>
    </source>
</evidence>
<dbReference type="PANTHER" id="PTHR46505:SF1">
    <property type="entry name" value="OXIDOREDUCTASE NAD-BINDING DOMAIN-CONTAINING PROTEIN 1"/>
    <property type="match status" value="1"/>
</dbReference>
<dbReference type="AlphaFoldDB" id="A0A8C9YFD1"/>
<dbReference type="Proteomes" id="UP000694568">
    <property type="component" value="Unplaced"/>
</dbReference>
<accession>A0A8C9YFD1</accession>
<proteinExistence type="predicted"/>
<keyword evidence="2" id="KW-0520">NAD</keyword>
<feature type="domain" description="FAD-binding FR-type" evidence="4">
    <location>
        <begin position="58"/>
        <end position="160"/>
    </location>
</feature>
<dbReference type="PRINTS" id="PR00410">
    <property type="entry name" value="PHEHYDRXLASE"/>
</dbReference>
<reference evidence="5" key="2">
    <citation type="submission" date="2025-09" db="UniProtKB">
        <authorList>
            <consortium name="Ensembl"/>
        </authorList>
    </citation>
    <scope>IDENTIFICATION</scope>
</reference>
<dbReference type="CTD" id="92106"/>
<dbReference type="SUPFAM" id="SSF52343">
    <property type="entry name" value="Ferredoxin reductase-like, C-terminal NADP-linked domain"/>
    <property type="match status" value="1"/>
</dbReference>
<dbReference type="InterPro" id="IPR039261">
    <property type="entry name" value="FNR_nucleotide-bd"/>
</dbReference>
<organism evidence="5 6">
    <name type="scientific">Sander lucioperca</name>
    <name type="common">Pike-perch</name>
    <name type="synonym">Perca lucioperca</name>
    <dbReference type="NCBI Taxonomy" id="283035"/>
    <lineage>
        <taxon>Eukaryota</taxon>
        <taxon>Metazoa</taxon>
        <taxon>Chordata</taxon>
        <taxon>Craniata</taxon>
        <taxon>Vertebrata</taxon>
        <taxon>Euteleostomi</taxon>
        <taxon>Actinopterygii</taxon>
        <taxon>Neopterygii</taxon>
        <taxon>Teleostei</taxon>
        <taxon>Neoteleostei</taxon>
        <taxon>Acanthomorphata</taxon>
        <taxon>Eupercaria</taxon>
        <taxon>Perciformes</taxon>
        <taxon>Percoidei</taxon>
        <taxon>Percidae</taxon>
        <taxon>Luciopercinae</taxon>
        <taxon>Sander</taxon>
    </lineage>
</organism>
<keyword evidence="6" id="KW-1185">Reference proteome</keyword>
<dbReference type="Ensembl" id="ENSSLUT00000025580.1">
    <property type="protein sequence ID" value="ENSSLUP00000024774.1"/>
    <property type="gene ID" value="ENSSLUG00000011292.1"/>
</dbReference>
<dbReference type="InterPro" id="IPR017938">
    <property type="entry name" value="Riboflavin_synthase-like_b-brl"/>
</dbReference>
<protein>
    <recommendedName>
        <fullName evidence="3">Oxidoreductase NAD-binding domain-containing protein 1</fullName>
    </recommendedName>
</protein>
<dbReference type="Pfam" id="PF00175">
    <property type="entry name" value="NAD_binding_1"/>
    <property type="match status" value="1"/>
</dbReference>
<dbReference type="GO" id="GO:0005739">
    <property type="term" value="C:mitochondrion"/>
    <property type="evidence" value="ECO:0007669"/>
    <property type="project" value="TreeGrafter"/>
</dbReference>
<gene>
    <name evidence="5" type="primary">oxnad1</name>
</gene>
<dbReference type="InterPro" id="IPR052128">
    <property type="entry name" value="Oxidoreductase_NAD-binding"/>
</dbReference>
<reference evidence="5" key="1">
    <citation type="submission" date="2025-08" db="UniProtKB">
        <authorList>
            <consortium name="Ensembl"/>
        </authorList>
    </citation>
    <scope>IDENTIFICATION</scope>
</reference>
<dbReference type="RefSeq" id="XP_031179054.1">
    <property type="nucleotide sequence ID" value="XM_031323194.2"/>
</dbReference>
<evidence type="ECO:0000256" key="1">
    <source>
        <dbReference type="ARBA" id="ARBA00023002"/>
    </source>
</evidence>
<dbReference type="GO" id="GO:0016491">
    <property type="term" value="F:oxidoreductase activity"/>
    <property type="evidence" value="ECO:0007669"/>
    <property type="project" value="UniProtKB-KW"/>
</dbReference>
<dbReference type="CDD" id="cd00322">
    <property type="entry name" value="FNR_like"/>
    <property type="match status" value="1"/>
</dbReference>
<keyword evidence="1" id="KW-0560">Oxidoreductase</keyword>
<dbReference type="PROSITE" id="PS51384">
    <property type="entry name" value="FAD_FR"/>
    <property type="match status" value="1"/>
</dbReference>
<evidence type="ECO:0000313" key="6">
    <source>
        <dbReference type="Proteomes" id="UP000694568"/>
    </source>
</evidence>
<evidence type="ECO:0000256" key="3">
    <source>
        <dbReference type="ARBA" id="ARBA00040516"/>
    </source>
</evidence>
<dbReference type="PANTHER" id="PTHR46505">
    <property type="entry name" value="OXIDOREDUCTASE NAD-BINDING DOMAIN-CONTAINING PROTEIN 1"/>
    <property type="match status" value="1"/>
</dbReference>
<dbReference type="InterPro" id="IPR017927">
    <property type="entry name" value="FAD-bd_FR_type"/>
</dbReference>